<feature type="transmembrane region" description="Helical" evidence="7">
    <location>
        <begin position="132"/>
        <end position="154"/>
    </location>
</feature>
<dbReference type="NCBIfam" id="NF008201">
    <property type="entry name" value="PRK10958.1"/>
    <property type="match status" value="1"/>
</dbReference>
<dbReference type="GO" id="GO:0005886">
    <property type="term" value="C:plasma membrane"/>
    <property type="evidence" value="ECO:0007669"/>
    <property type="project" value="UniProtKB-SubCell"/>
</dbReference>
<keyword evidence="3" id="KW-1003">Cell membrane</keyword>
<evidence type="ECO:0000256" key="4">
    <source>
        <dbReference type="ARBA" id="ARBA00022692"/>
    </source>
</evidence>
<evidence type="ECO:0000256" key="7">
    <source>
        <dbReference type="SAM" id="Phobius"/>
    </source>
</evidence>
<dbReference type="PANTHER" id="PTHR30086:SF15">
    <property type="entry name" value="LEUCINE EFFLUX PROTEIN"/>
    <property type="match status" value="1"/>
</dbReference>
<comment type="subcellular location">
    <subcellularLocation>
        <location evidence="1">Cell membrane</location>
        <topology evidence="1">Multi-pass membrane protein</topology>
    </subcellularLocation>
</comment>
<dbReference type="PANTHER" id="PTHR30086">
    <property type="entry name" value="ARGININE EXPORTER PROTEIN ARGO"/>
    <property type="match status" value="1"/>
</dbReference>
<dbReference type="GO" id="GO:0015820">
    <property type="term" value="P:L-leucine transport"/>
    <property type="evidence" value="ECO:0007669"/>
    <property type="project" value="TreeGrafter"/>
</dbReference>
<reference evidence="8" key="1">
    <citation type="submission" date="2012-09" db="EMBL/GenBank/DDBJ databases">
        <title>Metagenomic Characterization of a Microbial Community in Wastewater Detects High Levels of Antibiotic Resistance.</title>
        <authorList>
            <person name="Abrams M."/>
            <person name="Caldwell A."/>
            <person name="Vandaei E."/>
            <person name="Lee W."/>
            <person name="Perrott J."/>
            <person name="Khan S.Y."/>
            <person name="Ta J."/>
            <person name="Romero D."/>
            <person name="Nguyen V."/>
            <person name="Pourmand N."/>
            <person name="Ouverney C.C."/>
        </authorList>
    </citation>
    <scope>NUCLEOTIDE SEQUENCE</scope>
</reference>
<dbReference type="Pfam" id="PF01810">
    <property type="entry name" value="LysE"/>
    <property type="match status" value="1"/>
</dbReference>
<dbReference type="InterPro" id="IPR001123">
    <property type="entry name" value="LeuE-type"/>
</dbReference>
<dbReference type="GO" id="GO:0015190">
    <property type="term" value="F:L-leucine transmembrane transporter activity"/>
    <property type="evidence" value="ECO:0007669"/>
    <property type="project" value="TreeGrafter"/>
</dbReference>
<proteinExistence type="inferred from homology"/>
<dbReference type="AlphaFoldDB" id="L7W025"/>
<evidence type="ECO:0000256" key="2">
    <source>
        <dbReference type="ARBA" id="ARBA00007928"/>
    </source>
</evidence>
<feature type="transmembrane region" description="Helical" evidence="7">
    <location>
        <begin position="199"/>
        <end position="217"/>
    </location>
</feature>
<dbReference type="PIRSF" id="PIRSF006324">
    <property type="entry name" value="LeuE"/>
    <property type="match status" value="1"/>
</dbReference>
<keyword evidence="6 7" id="KW-0472">Membrane</keyword>
<keyword evidence="4 7" id="KW-0812">Transmembrane</keyword>
<evidence type="ECO:0000256" key="5">
    <source>
        <dbReference type="ARBA" id="ARBA00022989"/>
    </source>
</evidence>
<feature type="transmembrane region" description="Helical" evidence="7">
    <location>
        <begin position="51"/>
        <end position="73"/>
    </location>
</feature>
<evidence type="ECO:0000256" key="3">
    <source>
        <dbReference type="ARBA" id="ARBA00022475"/>
    </source>
</evidence>
<accession>L7W025</accession>
<evidence type="ECO:0000313" key="8">
    <source>
        <dbReference type="EMBL" id="AGC71795.1"/>
    </source>
</evidence>
<evidence type="ECO:0000256" key="6">
    <source>
        <dbReference type="ARBA" id="ARBA00023136"/>
    </source>
</evidence>
<name>L7W025_9BACT</name>
<feature type="transmembrane region" description="Helical" evidence="7">
    <location>
        <begin position="160"/>
        <end position="187"/>
    </location>
</feature>
<organism evidence="8">
    <name type="scientific">uncultured bacterium A1Q1_fos_2116</name>
    <dbReference type="NCBI Taxonomy" id="1256564"/>
    <lineage>
        <taxon>Bacteria</taxon>
        <taxon>environmental samples</taxon>
    </lineage>
</organism>
<feature type="transmembrane region" description="Helical" evidence="7">
    <location>
        <begin position="17"/>
        <end position="39"/>
    </location>
</feature>
<protein>
    <submittedName>
        <fullName evidence="8">L-lysine permease</fullName>
    </submittedName>
</protein>
<keyword evidence="5 7" id="KW-1133">Transmembrane helix</keyword>
<evidence type="ECO:0000256" key="1">
    <source>
        <dbReference type="ARBA" id="ARBA00004651"/>
    </source>
</evidence>
<comment type="similarity">
    <text evidence="2">Belongs to the Rht family.</text>
</comment>
<dbReference type="EMBL" id="JX649882">
    <property type="protein sequence ID" value="AGC71795.1"/>
    <property type="molecule type" value="Genomic_DNA"/>
</dbReference>
<feature type="transmembrane region" description="Helical" evidence="7">
    <location>
        <begin position="79"/>
        <end position="99"/>
    </location>
</feature>
<sequence>MWCHTGNVYGVIDLPTFLAGLVVIILLPGPNSMYVLSLAARKGAATAYQGVAGVFLGDTVLMTLSAAGVASLLRANPVAFMVVRWAGALYLAYLAFGILRRAFTLWRKRHEGNEALTAVMAETGIERPFRRAFTVSLLNPKAILFFVAFFVQFVDPNYPYPALSFLVLGAIAQIGSILYLSVLIFTGTRLAEMFRQRKVLTVGANTTVGVAFLIFAAKMTLTG</sequence>